<dbReference type="GO" id="GO:0008171">
    <property type="term" value="F:O-methyltransferase activity"/>
    <property type="evidence" value="ECO:0007669"/>
    <property type="project" value="InterPro"/>
</dbReference>
<dbReference type="Gene3D" id="1.10.10.10">
    <property type="entry name" value="Winged helix-like DNA-binding domain superfamily/Winged helix DNA-binding domain"/>
    <property type="match status" value="1"/>
</dbReference>
<dbReference type="SUPFAM" id="SSF46785">
    <property type="entry name" value="Winged helix' DNA-binding domain"/>
    <property type="match status" value="1"/>
</dbReference>
<name>A0AAD4TGF0_9MAGN</name>
<evidence type="ECO:0000256" key="5">
    <source>
        <dbReference type="PIRSR" id="PIRSR005739-1"/>
    </source>
</evidence>
<dbReference type="GO" id="GO:0032259">
    <property type="term" value="P:methylation"/>
    <property type="evidence" value="ECO:0007669"/>
    <property type="project" value="UniProtKB-KW"/>
</dbReference>
<keyword evidence="1" id="KW-0017">Alkaloid metabolism</keyword>
<evidence type="ECO:0000256" key="2">
    <source>
        <dbReference type="ARBA" id="ARBA00022603"/>
    </source>
</evidence>
<dbReference type="AlphaFoldDB" id="A0AAD4TGF0"/>
<evidence type="ECO:0000256" key="1">
    <source>
        <dbReference type="ARBA" id="ARBA00022589"/>
    </source>
</evidence>
<dbReference type="InterPro" id="IPR036390">
    <property type="entry name" value="WH_DNA-bd_sf"/>
</dbReference>
<dbReference type="CDD" id="cd02440">
    <property type="entry name" value="AdoMet_MTases"/>
    <property type="match status" value="1"/>
</dbReference>
<feature type="domain" description="O-methyltransferase dimerisation" evidence="7">
    <location>
        <begin position="23"/>
        <end position="77"/>
    </location>
</feature>
<dbReference type="Pfam" id="PF08100">
    <property type="entry name" value="Dimerisation"/>
    <property type="match status" value="1"/>
</dbReference>
<keyword evidence="3" id="KW-0808">Transferase</keyword>
<protein>
    <submittedName>
        <fullName evidence="8">Uncharacterized protein</fullName>
    </submittedName>
</protein>
<evidence type="ECO:0000256" key="4">
    <source>
        <dbReference type="ARBA" id="ARBA00022691"/>
    </source>
</evidence>
<dbReference type="PANTHER" id="PTHR11746">
    <property type="entry name" value="O-METHYLTRANSFERASE"/>
    <property type="match status" value="1"/>
</dbReference>
<dbReference type="InterPro" id="IPR012967">
    <property type="entry name" value="COMT_dimerisation"/>
</dbReference>
<feature type="active site" description="Proton acceptor" evidence="5">
    <location>
        <position position="243"/>
    </location>
</feature>
<organism evidence="8 9">
    <name type="scientific">Papaver atlanticum</name>
    <dbReference type="NCBI Taxonomy" id="357466"/>
    <lineage>
        <taxon>Eukaryota</taxon>
        <taxon>Viridiplantae</taxon>
        <taxon>Streptophyta</taxon>
        <taxon>Embryophyta</taxon>
        <taxon>Tracheophyta</taxon>
        <taxon>Spermatophyta</taxon>
        <taxon>Magnoliopsida</taxon>
        <taxon>Ranunculales</taxon>
        <taxon>Papaveraceae</taxon>
        <taxon>Papaveroideae</taxon>
        <taxon>Papaver</taxon>
    </lineage>
</organism>
<evidence type="ECO:0000259" key="6">
    <source>
        <dbReference type="Pfam" id="PF00891"/>
    </source>
</evidence>
<dbReference type="PROSITE" id="PS51683">
    <property type="entry name" value="SAM_OMT_II"/>
    <property type="match status" value="1"/>
</dbReference>
<evidence type="ECO:0000313" key="8">
    <source>
        <dbReference type="EMBL" id="KAI3959320.1"/>
    </source>
</evidence>
<feature type="domain" description="O-methyltransferase C-terminal" evidence="6">
    <location>
        <begin position="112"/>
        <end position="325"/>
    </location>
</feature>
<dbReference type="InterPro" id="IPR036388">
    <property type="entry name" value="WH-like_DNA-bd_sf"/>
</dbReference>
<dbReference type="InterPro" id="IPR029063">
    <property type="entry name" value="SAM-dependent_MTases_sf"/>
</dbReference>
<dbReference type="InterPro" id="IPR001077">
    <property type="entry name" value="COMT_C"/>
</dbReference>
<keyword evidence="4" id="KW-0949">S-adenosyl-L-methionine</keyword>
<dbReference type="FunFam" id="3.40.50.150:FF:000057">
    <property type="entry name" value="O-methyltransferase ZRP4"/>
    <property type="match status" value="1"/>
</dbReference>
<keyword evidence="2" id="KW-0489">Methyltransferase</keyword>
<evidence type="ECO:0000259" key="7">
    <source>
        <dbReference type="Pfam" id="PF08100"/>
    </source>
</evidence>
<gene>
    <name evidence="8" type="ORF">MKW98_018910</name>
</gene>
<dbReference type="EMBL" id="JAJJMB010001069">
    <property type="protein sequence ID" value="KAI3959320.1"/>
    <property type="molecule type" value="Genomic_DNA"/>
</dbReference>
<reference evidence="8" key="1">
    <citation type="submission" date="2022-04" db="EMBL/GenBank/DDBJ databases">
        <title>A functionally conserved STORR gene fusion in Papaver species that diverged 16.8 million years ago.</title>
        <authorList>
            <person name="Catania T."/>
        </authorList>
    </citation>
    <scope>NUCLEOTIDE SEQUENCE</scope>
    <source>
        <strain evidence="8">S-188037</strain>
    </source>
</reference>
<dbReference type="GO" id="GO:0046983">
    <property type="term" value="F:protein dimerization activity"/>
    <property type="evidence" value="ECO:0007669"/>
    <property type="project" value="InterPro"/>
</dbReference>
<dbReference type="PIRSF" id="PIRSF005739">
    <property type="entry name" value="O-mtase"/>
    <property type="match status" value="1"/>
</dbReference>
<evidence type="ECO:0000313" key="9">
    <source>
        <dbReference type="Proteomes" id="UP001202328"/>
    </source>
</evidence>
<dbReference type="Proteomes" id="UP001202328">
    <property type="component" value="Unassembled WGS sequence"/>
</dbReference>
<proteinExistence type="predicted"/>
<sequence>MDFTSRELKSNELMQAQTQLYMHALSFAESMAIKCVVQLGIPNIIHSHGKPRPLCSLVDALSLPPTKTESLNRLIRLMGYILTATSKILINTTKTASSAVISLIDPFTMSPFYFLSAWFRGSGSTPFEAAHGMTLWNALEQNPEIRKKFHDAMAGDSGLLMSVIVNEGKRVFENLKSLVDVGGGTGATAQALVEAFPNLECMVLDLPNVIANLPGATNIVFIGGDMFDSIPRADAVLMKTILHDWNDMDSVKILKKCREAIPSRQEGGKVIIIDAVMNEDYIENKKEQDSITETQLLLNIAVMGGPGGKERTEKEWEKLCLESDFSGYKIICTLGFRSLIEVYP</sequence>
<accession>A0AAD4TGF0</accession>
<keyword evidence="9" id="KW-1185">Reference proteome</keyword>
<dbReference type="Gene3D" id="3.40.50.150">
    <property type="entry name" value="Vaccinia Virus protein VP39"/>
    <property type="match status" value="1"/>
</dbReference>
<dbReference type="Pfam" id="PF00891">
    <property type="entry name" value="Methyltransf_2"/>
    <property type="match status" value="1"/>
</dbReference>
<dbReference type="SUPFAM" id="SSF53335">
    <property type="entry name" value="S-adenosyl-L-methionine-dependent methyltransferases"/>
    <property type="match status" value="1"/>
</dbReference>
<dbReference type="InterPro" id="IPR016461">
    <property type="entry name" value="COMT-like"/>
</dbReference>
<evidence type="ECO:0000256" key="3">
    <source>
        <dbReference type="ARBA" id="ARBA00022679"/>
    </source>
</evidence>
<dbReference type="GO" id="GO:0009820">
    <property type="term" value="P:alkaloid metabolic process"/>
    <property type="evidence" value="ECO:0007669"/>
    <property type="project" value="UniProtKB-KW"/>
</dbReference>
<comment type="caution">
    <text evidence="8">The sequence shown here is derived from an EMBL/GenBank/DDBJ whole genome shotgun (WGS) entry which is preliminary data.</text>
</comment>